<reference evidence="12" key="1">
    <citation type="submission" date="2022-11" db="EMBL/GenBank/DDBJ databases">
        <title>Genome Sequence of Cubamyces cubensis.</title>
        <authorList>
            <person name="Buettner E."/>
        </authorList>
    </citation>
    <scope>NUCLEOTIDE SEQUENCE</scope>
    <source>
        <strain evidence="12">MPL-01</strain>
    </source>
</reference>
<comment type="caution">
    <text evidence="12">The sequence shown here is derived from an EMBL/GenBank/DDBJ whole genome shotgun (WGS) entry which is preliminary data.</text>
</comment>
<dbReference type="PANTHER" id="PTHR12001">
    <property type="entry name" value="GERANYLGERANYL PYROPHOSPHATE SYNTHASE"/>
    <property type="match status" value="1"/>
</dbReference>
<evidence type="ECO:0000256" key="5">
    <source>
        <dbReference type="ARBA" id="ARBA00022842"/>
    </source>
</evidence>
<sequence length="376" mass="41019">MQVSEILPSLDGLAPYLHEFQKGLLAHTASSLPLLTRLTQYYVTQPSKRLRPCLIFLMCQATNGLGVDWAVKVREAQGFATNDCTNSPEILPSQIRLAQVIEMMHVASLMHDDVIDNAETRRGAPSAPTVFGNHSAVLGGDFVVSRAMALTATLGSPEVMILVSKAFCTLVEGELLQSGGIQNHSGPADAFRFDADFLYCTFRVPPDDIALATMWEDYICKTYMKTACLFSCALQCSVILGGAGNEECWRKMALLYGHRLGMAFQLVDDLLDFTGDPGKLGKPANADLSLGIATAPVLFALEEDESIREFVLRRFGEPGDVQKTIERVKNTGALRRTRELAELYADKARQTLSILPESAAKCALSDLAAAILVRQN</sequence>
<dbReference type="GO" id="GO:0008299">
    <property type="term" value="P:isoprenoid biosynthetic process"/>
    <property type="evidence" value="ECO:0007669"/>
    <property type="project" value="UniProtKB-KW"/>
</dbReference>
<evidence type="ECO:0000256" key="2">
    <source>
        <dbReference type="ARBA" id="ARBA00006706"/>
    </source>
</evidence>
<organism evidence="12 13">
    <name type="scientific">Trametes cubensis</name>
    <dbReference type="NCBI Taxonomy" id="1111947"/>
    <lineage>
        <taxon>Eukaryota</taxon>
        <taxon>Fungi</taxon>
        <taxon>Dikarya</taxon>
        <taxon>Basidiomycota</taxon>
        <taxon>Agaricomycotina</taxon>
        <taxon>Agaricomycetes</taxon>
        <taxon>Polyporales</taxon>
        <taxon>Polyporaceae</taxon>
        <taxon>Trametes</taxon>
    </lineage>
</organism>
<dbReference type="GO" id="GO:0046872">
    <property type="term" value="F:metal ion binding"/>
    <property type="evidence" value="ECO:0007669"/>
    <property type="project" value="UniProtKB-KW"/>
</dbReference>
<keyword evidence="4" id="KW-0479">Metal-binding</keyword>
<evidence type="ECO:0000256" key="11">
    <source>
        <dbReference type="RuleBase" id="RU004466"/>
    </source>
</evidence>
<evidence type="ECO:0000256" key="4">
    <source>
        <dbReference type="ARBA" id="ARBA00022723"/>
    </source>
</evidence>
<name>A0AAD7XDG0_9APHY</name>
<evidence type="ECO:0000256" key="8">
    <source>
        <dbReference type="ARBA" id="ARBA00032424"/>
    </source>
</evidence>
<dbReference type="SUPFAM" id="SSF48576">
    <property type="entry name" value="Terpenoid synthases"/>
    <property type="match status" value="1"/>
</dbReference>
<evidence type="ECO:0000256" key="1">
    <source>
        <dbReference type="ARBA" id="ARBA00001946"/>
    </source>
</evidence>
<keyword evidence="3 11" id="KW-0808">Transferase</keyword>
<dbReference type="EMBL" id="JAPEVG010000124">
    <property type="protein sequence ID" value="KAJ8482006.1"/>
    <property type="molecule type" value="Genomic_DNA"/>
</dbReference>
<dbReference type="Proteomes" id="UP001215151">
    <property type="component" value="Unassembled WGS sequence"/>
</dbReference>
<accession>A0AAD7XDG0</accession>
<dbReference type="PANTHER" id="PTHR12001:SF69">
    <property type="entry name" value="ALL TRANS-POLYPRENYL-DIPHOSPHATE SYNTHASE PDSS1"/>
    <property type="match status" value="1"/>
</dbReference>
<evidence type="ECO:0000256" key="3">
    <source>
        <dbReference type="ARBA" id="ARBA00022679"/>
    </source>
</evidence>
<dbReference type="GO" id="GO:0006744">
    <property type="term" value="P:ubiquinone biosynthetic process"/>
    <property type="evidence" value="ECO:0007669"/>
    <property type="project" value="TreeGrafter"/>
</dbReference>
<evidence type="ECO:0000256" key="9">
    <source>
        <dbReference type="ARBA" id="ARBA00032448"/>
    </source>
</evidence>
<evidence type="ECO:0000313" key="13">
    <source>
        <dbReference type="Proteomes" id="UP001215151"/>
    </source>
</evidence>
<dbReference type="PROSITE" id="PS00444">
    <property type="entry name" value="POLYPRENYL_SYNTHASE_2"/>
    <property type="match status" value="1"/>
</dbReference>
<keyword evidence="6" id="KW-0414">Isoprene biosynthesis</keyword>
<dbReference type="AlphaFoldDB" id="A0AAD7XDG0"/>
<dbReference type="Pfam" id="PF00348">
    <property type="entry name" value="polyprenyl_synt"/>
    <property type="match status" value="1"/>
</dbReference>
<comment type="cofactor">
    <cofactor evidence="1">
        <name>Mg(2+)</name>
        <dbReference type="ChEBI" id="CHEBI:18420"/>
    </cofactor>
</comment>
<keyword evidence="13" id="KW-1185">Reference proteome</keyword>
<dbReference type="SFLD" id="SFLDS00005">
    <property type="entry name" value="Isoprenoid_Synthase_Type_I"/>
    <property type="match status" value="1"/>
</dbReference>
<dbReference type="InterPro" id="IPR000092">
    <property type="entry name" value="Polyprenyl_synt"/>
</dbReference>
<protein>
    <recommendedName>
        <fullName evidence="10">(2E,6E)-farnesyl diphosphate synthase</fullName>
    </recommendedName>
    <alternativeName>
        <fullName evidence="9">Dimethylallyltranstransferase</fullName>
    </alternativeName>
    <alternativeName>
        <fullName evidence="8">Farnesyl diphosphate synthase</fullName>
    </alternativeName>
    <alternativeName>
        <fullName evidence="7">Geranyltranstransferase</fullName>
    </alternativeName>
</protein>
<keyword evidence="5" id="KW-0460">Magnesium</keyword>
<dbReference type="GO" id="GO:1990234">
    <property type="term" value="C:transferase complex"/>
    <property type="evidence" value="ECO:0007669"/>
    <property type="project" value="TreeGrafter"/>
</dbReference>
<comment type="similarity">
    <text evidence="2 11">Belongs to the FPP/GGPP synthase family.</text>
</comment>
<evidence type="ECO:0000256" key="6">
    <source>
        <dbReference type="ARBA" id="ARBA00023229"/>
    </source>
</evidence>
<proteinExistence type="inferred from homology"/>
<dbReference type="GO" id="GO:0004659">
    <property type="term" value="F:prenyltransferase activity"/>
    <property type="evidence" value="ECO:0007669"/>
    <property type="project" value="InterPro"/>
</dbReference>
<evidence type="ECO:0000256" key="7">
    <source>
        <dbReference type="ARBA" id="ARBA00032380"/>
    </source>
</evidence>
<dbReference type="PROSITE" id="PS00723">
    <property type="entry name" value="POLYPRENYL_SYNTHASE_1"/>
    <property type="match status" value="1"/>
</dbReference>
<dbReference type="Gene3D" id="1.10.600.10">
    <property type="entry name" value="Farnesyl Diphosphate Synthase"/>
    <property type="match status" value="1"/>
</dbReference>
<gene>
    <name evidence="12" type="ORF">ONZ51_g5634</name>
</gene>
<evidence type="ECO:0000256" key="10">
    <source>
        <dbReference type="ARBA" id="ARBA00032873"/>
    </source>
</evidence>
<dbReference type="InterPro" id="IPR008949">
    <property type="entry name" value="Isoprenoid_synthase_dom_sf"/>
</dbReference>
<evidence type="ECO:0000313" key="12">
    <source>
        <dbReference type="EMBL" id="KAJ8482006.1"/>
    </source>
</evidence>
<dbReference type="CDD" id="cd00685">
    <property type="entry name" value="Trans_IPPS_HT"/>
    <property type="match status" value="1"/>
</dbReference>
<dbReference type="InterPro" id="IPR033749">
    <property type="entry name" value="Polyprenyl_synt_CS"/>
</dbReference>